<evidence type="ECO:0000313" key="4">
    <source>
        <dbReference type="Proteomes" id="UP001159405"/>
    </source>
</evidence>
<gene>
    <name evidence="3" type="ORF">PLOB_00002193</name>
</gene>
<reference evidence="3 4" key="1">
    <citation type="submission" date="2022-05" db="EMBL/GenBank/DDBJ databases">
        <authorList>
            <consortium name="Genoscope - CEA"/>
            <person name="William W."/>
        </authorList>
    </citation>
    <scope>NUCLEOTIDE SEQUENCE [LARGE SCALE GENOMIC DNA]</scope>
</reference>
<evidence type="ECO:0000256" key="1">
    <source>
        <dbReference type="SAM" id="MobiDB-lite"/>
    </source>
</evidence>
<sequence>MQIPPKIVLLALVTVMMVELPGWTVAKITSKHGASSKTNPEPPSSKTEAPLHSRTCSGSSSTLLTWLCHAAQAILPEFPMGNTALYIINKLLERKQDQNSPIENSQWDRLRDDVTQYLDDSLSPSSFRNIRGKLEGFRVAYLHCANDTTGSAKTSCLHSLWLDMIAAEGTFKGHTTRERSLLSKYFDRFTILFNAITQEFKTSYDTDPPVNGSINIDRTFRSRQCSFYRYSCEAIRSAREYACRHIYLTFFDTTPLIFDRDLGYAVPPDTCNIKINRSRKRREASKDYHNVEITTVGSAKKHKGCGVFQKSRTYAAYVYNSKTGEYPWESPSIEACSWEAVTKLRSLCLSSYPARKRHVKGCKNNVKEHFEKGMSARRNEMREMAGSNCPRLDGCD</sequence>
<organism evidence="3 4">
    <name type="scientific">Porites lobata</name>
    <dbReference type="NCBI Taxonomy" id="104759"/>
    <lineage>
        <taxon>Eukaryota</taxon>
        <taxon>Metazoa</taxon>
        <taxon>Cnidaria</taxon>
        <taxon>Anthozoa</taxon>
        <taxon>Hexacorallia</taxon>
        <taxon>Scleractinia</taxon>
        <taxon>Fungiina</taxon>
        <taxon>Poritidae</taxon>
        <taxon>Porites</taxon>
    </lineage>
</organism>
<feature type="signal peptide" evidence="2">
    <location>
        <begin position="1"/>
        <end position="26"/>
    </location>
</feature>
<comment type="caution">
    <text evidence="3">The sequence shown here is derived from an EMBL/GenBank/DDBJ whole genome shotgun (WGS) entry which is preliminary data.</text>
</comment>
<feature type="chain" id="PRO_5047122250" description="WW domain-containing protein" evidence="2">
    <location>
        <begin position="27"/>
        <end position="396"/>
    </location>
</feature>
<keyword evidence="2" id="KW-0732">Signal</keyword>
<protein>
    <recommendedName>
        <fullName evidence="5">WW domain-containing protein</fullName>
    </recommendedName>
</protein>
<feature type="compositionally biased region" description="Polar residues" evidence="1">
    <location>
        <begin position="32"/>
        <end position="47"/>
    </location>
</feature>
<evidence type="ECO:0000256" key="2">
    <source>
        <dbReference type="SAM" id="SignalP"/>
    </source>
</evidence>
<evidence type="ECO:0008006" key="5">
    <source>
        <dbReference type="Google" id="ProtNLM"/>
    </source>
</evidence>
<dbReference type="Proteomes" id="UP001159405">
    <property type="component" value="Unassembled WGS sequence"/>
</dbReference>
<feature type="region of interest" description="Disordered" evidence="1">
    <location>
        <begin position="31"/>
        <end position="54"/>
    </location>
</feature>
<dbReference type="EMBL" id="CALNXK010000107">
    <property type="protein sequence ID" value="CAH3157338.1"/>
    <property type="molecule type" value="Genomic_DNA"/>
</dbReference>
<proteinExistence type="predicted"/>
<keyword evidence="4" id="KW-1185">Reference proteome</keyword>
<name>A0ABN8Q8Q9_9CNID</name>
<accession>A0ABN8Q8Q9</accession>
<evidence type="ECO:0000313" key="3">
    <source>
        <dbReference type="EMBL" id="CAH3157338.1"/>
    </source>
</evidence>